<dbReference type="Pfam" id="PF07776">
    <property type="entry name" value="zf-AD"/>
    <property type="match status" value="1"/>
</dbReference>
<protein>
    <submittedName>
        <fullName evidence="6">Uncharacterized protein</fullName>
    </submittedName>
</protein>
<dbReference type="Proteomes" id="UP000007801">
    <property type="component" value="Unassembled WGS sequence"/>
</dbReference>
<evidence type="ECO:0000259" key="4">
    <source>
        <dbReference type="PROSITE" id="PS50157"/>
    </source>
</evidence>
<keyword evidence="7" id="KW-1185">Reference proteome</keyword>
<dbReference type="GO" id="GO:0008270">
    <property type="term" value="F:zinc ion binding"/>
    <property type="evidence" value="ECO:0007669"/>
    <property type="project" value="UniProtKB-UniRule"/>
</dbReference>
<sequence length="186" mass="21427">MDIFESFCRTCGNECMESLNIFDESTRTMDKLVRISDLMASCLPPSLPPLDPADDYPKQICRICLKKLTLAYEFHHQWLRAHSEFNVALKFEQRRKRSIANKTKPSKTEEPPQIPTELVEEASPEVTDADWMGSLTEVATAPVQEQQVKSTSGFDRLSFKCSVCSERFHTEKACRFHYKFSHKAQE</sequence>
<feature type="binding site" evidence="2">
    <location>
        <position position="8"/>
    </location>
    <ligand>
        <name>Zn(2+)</name>
        <dbReference type="ChEBI" id="CHEBI:29105"/>
    </ligand>
</feature>
<dbReference type="KEGG" id="dan:6501848"/>
<evidence type="ECO:0000256" key="3">
    <source>
        <dbReference type="SAM" id="MobiDB-lite"/>
    </source>
</evidence>
<dbReference type="HOGENOM" id="CLU_1422879_0_0_1"/>
<proteinExistence type="predicted"/>
<dbReference type="SMART" id="SM00868">
    <property type="entry name" value="zf-AD"/>
    <property type="match status" value="1"/>
</dbReference>
<dbReference type="PhylomeDB" id="B3MZQ0"/>
<dbReference type="PROSITE" id="PS51915">
    <property type="entry name" value="ZAD"/>
    <property type="match status" value="1"/>
</dbReference>
<dbReference type="eggNOG" id="ENOG502T96J">
    <property type="taxonomic scope" value="Eukaryota"/>
</dbReference>
<feature type="domain" description="ZAD" evidence="5">
    <location>
        <begin position="6"/>
        <end position="88"/>
    </location>
</feature>
<dbReference type="AlphaFoldDB" id="B3MZQ0"/>
<dbReference type="InterPro" id="IPR012934">
    <property type="entry name" value="Znf_AD"/>
</dbReference>
<evidence type="ECO:0000256" key="2">
    <source>
        <dbReference type="PROSITE-ProRule" id="PRU01263"/>
    </source>
</evidence>
<dbReference type="PROSITE" id="PS50157">
    <property type="entry name" value="ZINC_FINGER_C2H2_2"/>
    <property type="match status" value="1"/>
</dbReference>
<evidence type="ECO:0000313" key="6">
    <source>
        <dbReference type="EMBL" id="EDV33851.1"/>
    </source>
</evidence>
<name>B3MZQ0_DROAN</name>
<gene>
    <name evidence="6" type="primary">Dana\GF19084</name>
    <name evidence="6" type="synonym">dana_GLEANR_20801</name>
    <name evidence="6" type="ORF">GF19084</name>
</gene>
<dbReference type="FunCoup" id="B3MZQ0">
    <property type="interactions" value="1"/>
</dbReference>
<organism evidence="6 7">
    <name type="scientific">Drosophila ananassae</name>
    <name type="common">Fruit fly</name>
    <dbReference type="NCBI Taxonomy" id="7217"/>
    <lineage>
        <taxon>Eukaryota</taxon>
        <taxon>Metazoa</taxon>
        <taxon>Ecdysozoa</taxon>
        <taxon>Arthropoda</taxon>
        <taxon>Hexapoda</taxon>
        <taxon>Insecta</taxon>
        <taxon>Pterygota</taxon>
        <taxon>Neoptera</taxon>
        <taxon>Endopterygota</taxon>
        <taxon>Diptera</taxon>
        <taxon>Brachycera</taxon>
        <taxon>Muscomorpha</taxon>
        <taxon>Ephydroidea</taxon>
        <taxon>Drosophilidae</taxon>
        <taxon>Drosophila</taxon>
        <taxon>Sophophora</taxon>
    </lineage>
</organism>
<keyword evidence="1" id="KW-0863">Zinc-finger</keyword>
<dbReference type="Gene3D" id="3.40.1800.20">
    <property type="match status" value="1"/>
</dbReference>
<dbReference type="EMBL" id="CH902635">
    <property type="protein sequence ID" value="EDV33851.1"/>
    <property type="molecule type" value="Genomic_DNA"/>
</dbReference>
<evidence type="ECO:0000313" key="7">
    <source>
        <dbReference type="Proteomes" id="UP000007801"/>
    </source>
</evidence>
<reference evidence="6 7" key="1">
    <citation type="journal article" date="2007" name="Nature">
        <title>Evolution of genes and genomes on the Drosophila phylogeny.</title>
        <authorList>
            <consortium name="Drosophila 12 Genomes Consortium"/>
            <person name="Clark A.G."/>
            <person name="Eisen M.B."/>
            <person name="Smith D.R."/>
            <person name="Bergman C.M."/>
            <person name="Oliver B."/>
            <person name="Markow T.A."/>
            <person name="Kaufman T.C."/>
            <person name="Kellis M."/>
            <person name="Gelbart W."/>
            <person name="Iyer V.N."/>
            <person name="Pollard D.A."/>
            <person name="Sackton T.B."/>
            <person name="Larracuente A.M."/>
            <person name="Singh N.D."/>
            <person name="Abad J.P."/>
            <person name="Abt D.N."/>
            <person name="Adryan B."/>
            <person name="Aguade M."/>
            <person name="Akashi H."/>
            <person name="Anderson W.W."/>
            <person name="Aquadro C.F."/>
            <person name="Ardell D.H."/>
            <person name="Arguello R."/>
            <person name="Artieri C.G."/>
            <person name="Barbash D.A."/>
            <person name="Barker D."/>
            <person name="Barsanti P."/>
            <person name="Batterham P."/>
            <person name="Batzoglou S."/>
            <person name="Begun D."/>
            <person name="Bhutkar A."/>
            <person name="Blanco E."/>
            <person name="Bosak S.A."/>
            <person name="Bradley R.K."/>
            <person name="Brand A.D."/>
            <person name="Brent M.R."/>
            <person name="Brooks A.N."/>
            <person name="Brown R.H."/>
            <person name="Butlin R.K."/>
            <person name="Caggese C."/>
            <person name="Calvi B.R."/>
            <person name="Bernardo de Carvalho A."/>
            <person name="Caspi A."/>
            <person name="Castrezana S."/>
            <person name="Celniker S.E."/>
            <person name="Chang J.L."/>
            <person name="Chapple C."/>
            <person name="Chatterji S."/>
            <person name="Chinwalla A."/>
            <person name="Civetta A."/>
            <person name="Clifton S.W."/>
            <person name="Comeron J.M."/>
            <person name="Costello J.C."/>
            <person name="Coyne J.A."/>
            <person name="Daub J."/>
            <person name="David R.G."/>
            <person name="Delcher A.L."/>
            <person name="Delehaunty K."/>
            <person name="Do C.B."/>
            <person name="Ebling H."/>
            <person name="Edwards K."/>
            <person name="Eickbush T."/>
            <person name="Evans J.D."/>
            <person name="Filipski A."/>
            <person name="Findeiss S."/>
            <person name="Freyhult E."/>
            <person name="Fulton L."/>
            <person name="Fulton R."/>
            <person name="Garcia A.C."/>
            <person name="Gardiner A."/>
            <person name="Garfield D.A."/>
            <person name="Garvin B.E."/>
            <person name="Gibson G."/>
            <person name="Gilbert D."/>
            <person name="Gnerre S."/>
            <person name="Godfrey J."/>
            <person name="Good R."/>
            <person name="Gotea V."/>
            <person name="Gravely B."/>
            <person name="Greenberg A.J."/>
            <person name="Griffiths-Jones S."/>
            <person name="Gross S."/>
            <person name="Guigo R."/>
            <person name="Gustafson E.A."/>
            <person name="Haerty W."/>
            <person name="Hahn M.W."/>
            <person name="Halligan D.L."/>
            <person name="Halpern A.L."/>
            <person name="Halter G.M."/>
            <person name="Han M.V."/>
            <person name="Heger A."/>
            <person name="Hillier L."/>
            <person name="Hinrichs A.S."/>
            <person name="Holmes I."/>
            <person name="Hoskins R.A."/>
            <person name="Hubisz M.J."/>
            <person name="Hultmark D."/>
            <person name="Huntley M.A."/>
            <person name="Jaffe D.B."/>
            <person name="Jagadeeshan S."/>
            <person name="Jeck W.R."/>
            <person name="Johnson J."/>
            <person name="Jones C.D."/>
            <person name="Jordan W.C."/>
            <person name="Karpen G.H."/>
            <person name="Kataoka E."/>
            <person name="Keightley P.D."/>
            <person name="Kheradpour P."/>
            <person name="Kirkness E.F."/>
            <person name="Koerich L.B."/>
            <person name="Kristiansen K."/>
            <person name="Kudrna D."/>
            <person name="Kulathinal R.J."/>
            <person name="Kumar S."/>
            <person name="Kwok R."/>
            <person name="Lander E."/>
            <person name="Langley C.H."/>
            <person name="Lapoint R."/>
            <person name="Lazzaro B.P."/>
            <person name="Lee S.J."/>
            <person name="Levesque L."/>
            <person name="Li R."/>
            <person name="Lin C.F."/>
            <person name="Lin M.F."/>
            <person name="Lindblad-Toh K."/>
            <person name="Llopart A."/>
            <person name="Long M."/>
            <person name="Low L."/>
            <person name="Lozovsky E."/>
            <person name="Lu J."/>
            <person name="Luo M."/>
            <person name="Machado C.A."/>
            <person name="Makalowski W."/>
            <person name="Marzo M."/>
            <person name="Matsuda M."/>
            <person name="Matzkin L."/>
            <person name="McAllister B."/>
            <person name="McBride C.S."/>
            <person name="McKernan B."/>
            <person name="McKernan K."/>
            <person name="Mendez-Lago M."/>
            <person name="Minx P."/>
            <person name="Mollenhauer M.U."/>
            <person name="Montooth K."/>
            <person name="Mount S.M."/>
            <person name="Mu X."/>
            <person name="Myers E."/>
            <person name="Negre B."/>
            <person name="Newfeld S."/>
            <person name="Nielsen R."/>
            <person name="Noor M.A."/>
            <person name="O'Grady P."/>
            <person name="Pachter L."/>
            <person name="Papaceit M."/>
            <person name="Parisi M.J."/>
            <person name="Parisi M."/>
            <person name="Parts L."/>
            <person name="Pedersen J.S."/>
            <person name="Pesole G."/>
            <person name="Phillippy A.M."/>
            <person name="Ponting C.P."/>
            <person name="Pop M."/>
            <person name="Porcelli D."/>
            <person name="Powell J.R."/>
            <person name="Prohaska S."/>
            <person name="Pruitt K."/>
            <person name="Puig M."/>
            <person name="Quesneville H."/>
            <person name="Ram K.R."/>
            <person name="Rand D."/>
            <person name="Rasmussen M.D."/>
            <person name="Reed L.K."/>
            <person name="Reenan R."/>
            <person name="Reily A."/>
            <person name="Remington K.A."/>
            <person name="Rieger T.T."/>
            <person name="Ritchie M.G."/>
            <person name="Robin C."/>
            <person name="Rogers Y.H."/>
            <person name="Rohde C."/>
            <person name="Rozas J."/>
            <person name="Rubenfield M.J."/>
            <person name="Ruiz A."/>
            <person name="Russo S."/>
            <person name="Salzberg S.L."/>
            <person name="Sanchez-Gracia A."/>
            <person name="Saranga D.J."/>
            <person name="Sato H."/>
            <person name="Schaeffer S.W."/>
            <person name="Schatz M.C."/>
            <person name="Schlenke T."/>
            <person name="Schwartz R."/>
            <person name="Segarra C."/>
            <person name="Singh R.S."/>
            <person name="Sirot L."/>
            <person name="Sirota M."/>
            <person name="Sisneros N.B."/>
            <person name="Smith C.D."/>
            <person name="Smith T.F."/>
            <person name="Spieth J."/>
            <person name="Stage D.E."/>
            <person name="Stark A."/>
            <person name="Stephan W."/>
            <person name="Strausberg R.L."/>
            <person name="Strempel S."/>
            <person name="Sturgill D."/>
            <person name="Sutton G."/>
            <person name="Sutton G.G."/>
            <person name="Tao W."/>
            <person name="Teichmann S."/>
            <person name="Tobari Y.N."/>
            <person name="Tomimura Y."/>
            <person name="Tsolas J.M."/>
            <person name="Valente V.L."/>
            <person name="Venter E."/>
            <person name="Venter J.C."/>
            <person name="Vicario S."/>
            <person name="Vieira F.G."/>
            <person name="Vilella A.J."/>
            <person name="Villasante A."/>
            <person name="Walenz B."/>
            <person name="Wang J."/>
            <person name="Wasserman M."/>
            <person name="Watts T."/>
            <person name="Wilson D."/>
            <person name="Wilson R.K."/>
            <person name="Wing R.A."/>
            <person name="Wolfner M.F."/>
            <person name="Wong A."/>
            <person name="Wong G.K."/>
            <person name="Wu C.I."/>
            <person name="Wu G."/>
            <person name="Yamamoto D."/>
            <person name="Yang H.P."/>
            <person name="Yang S.P."/>
            <person name="Yorke J.A."/>
            <person name="Yoshida K."/>
            <person name="Zdobnov E."/>
            <person name="Zhang P."/>
            <person name="Zhang Y."/>
            <person name="Zimin A.V."/>
            <person name="Baldwin J."/>
            <person name="Abdouelleil A."/>
            <person name="Abdulkadir J."/>
            <person name="Abebe A."/>
            <person name="Abera B."/>
            <person name="Abreu J."/>
            <person name="Acer S.C."/>
            <person name="Aftuck L."/>
            <person name="Alexander A."/>
            <person name="An P."/>
            <person name="Anderson E."/>
            <person name="Anderson S."/>
            <person name="Arachi H."/>
            <person name="Azer M."/>
            <person name="Bachantsang P."/>
            <person name="Barry A."/>
            <person name="Bayul T."/>
            <person name="Berlin A."/>
            <person name="Bessette D."/>
            <person name="Bloom T."/>
            <person name="Blye J."/>
            <person name="Boguslavskiy L."/>
            <person name="Bonnet C."/>
            <person name="Boukhgalter B."/>
            <person name="Bourzgui I."/>
            <person name="Brown A."/>
            <person name="Cahill P."/>
            <person name="Channer S."/>
            <person name="Cheshatsang Y."/>
            <person name="Chuda L."/>
            <person name="Citroen M."/>
            <person name="Collymore A."/>
            <person name="Cooke P."/>
            <person name="Costello M."/>
            <person name="D'Aco K."/>
            <person name="Daza R."/>
            <person name="De Haan G."/>
            <person name="DeGray S."/>
            <person name="DeMaso C."/>
            <person name="Dhargay N."/>
            <person name="Dooley K."/>
            <person name="Dooley E."/>
            <person name="Doricent M."/>
            <person name="Dorje P."/>
            <person name="Dorjee K."/>
            <person name="Dupes A."/>
            <person name="Elong R."/>
            <person name="Falk J."/>
            <person name="Farina A."/>
            <person name="Faro S."/>
            <person name="Ferguson D."/>
            <person name="Fisher S."/>
            <person name="Foley C.D."/>
            <person name="Franke A."/>
            <person name="Friedrich D."/>
            <person name="Gadbois L."/>
            <person name="Gearin G."/>
            <person name="Gearin C.R."/>
            <person name="Giannoukos G."/>
            <person name="Goode T."/>
            <person name="Graham J."/>
            <person name="Grandbois E."/>
            <person name="Grewal S."/>
            <person name="Gyaltsen K."/>
            <person name="Hafez N."/>
            <person name="Hagos B."/>
            <person name="Hall J."/>
            <person name="Henson C."/>
            <person name="Hollinger A."/>
            <person name="Honan T."/>
            <person name="Huard M.D."/>
            <person name="Hughes L."/>
            <person name="Hurhula B."/>
            <person name="Husby M.E."/>
            <person name="Kamat A."/>
            <person name="Kanga B."/>
            <person name="Kashin S."/>
            <person name="Khazanovich D."/>
            <person name="Kisner P."/>
            <person name="Lance K."/>
            <person name="Lara M."/>
            <person name="Lee W."/>
            <person name="Lennon N."/>
            <person name="Letendre F."/>
            <person name="LeVine R."/>
            <person name="Lipovsky A."/>
            <person name="Liu X."/>
            <person name="Liu J."/>
            <person name="Liu S."/>
            <person name="Lokyitsang T."/>
            <person name="Lokyitsang Y."/>
            <person name="Lubonja R."/>
            <person name="Lui A."/>
            <person name="MacDonald P."/>
            <person name="Magnisalis V."/>
            <person name="Maru K."/>
            <person name="Matthews C."/>
            <person name="McCusker W."/>
            <person name="McDonough S."/>
            <person name="Mehta T."/>
            <person name="Meldrim J."/>
            <person name="Meneus L."/>
            <person name="Mihai O."/>
            <person name="Mihalev A."/>
            <person name="Mihova T."/>
            <person name="Mittelman R."/>
            <person name="Mlenga V."/>
            <person name="Montmayeur A."/>
            <person name="Mulrain L."/>
            <person name="Navidi A."/>
            <person name="Naylor J."/>
            <person name="Negash T."/>
            <person name="Nguyen T."/>
            <person name="Nguyen N."/>
            <person name="Nicol R."/>
            <person name="Norbu C."/>
            <person name="Norbu N."/>
            <person name="Novod N."/>
            <person name="O'Neill B."/>
            <person name="Osman S."/>
            <person name="Markiewicz E."/>
            <person name="Oyono O.L."/>
            <person name="Patti C."/>
            <person name="Phunkhang P."/>
            <person name="Pierre F."/>
            <person name="Priest M."/>
            <person name="Raghuraman S."/>
            <person name="Rege F."/>
            <person name="Reyes R."/>
            <person name="Rise C."/>
            <person name="Rogov P."/>
            <person name="Ross K."/>
            <person name="Ryan E."/>
            <person name="Settipalli S."/>
            <person name="Shea T."/>
            <person name="Sherpa N."/>
            <person name="Shi L."/>
            <person name="Shih D."/>
            <person name="Sparrow T."/>
            <person name="Spaulding J."/>
            <person name="Stalker J."/>
            <person name="Stange-Thomann N."/>
            <person name="Stavropoulos S."/>
            <person name="Stone C."/>
            <person name="Strader C."/>
            <person name="Tesfaye S."/>
            <person name="Thomson T."/>
            <person name="Thoulutsang Y."/>
            <person name="Thoulutsang D."/>
            <person name="Topham K."/>
            <person name="Topping I."/>
            <person name="Tsamla T."/>
            <person name="Vassiliev H."/>
            <person name="Vo A."/>
            <person name="Wangchuk T."/>
            <person name="Wangdi T."/>
            <person name="Weiand M."/>
            <person name="Wilkinson J."/>
            <person name="Wilson A."/>
            <person name="Yadav S."/>
            <person name="Young G."/>
            <person name="Yu Q."/>
            <person name="Zembek L."/>
            <person name="Zhong D."/>
            <person name="Zimmer A."/>
            <person name="Zwirko Z."/>
            <person name="Jaffe D.B."/>
            <person name="Alvarez P."/>
            <person name="Brockman W."/>
            <person name="Butler J."/>
            <person name="Chin C."/>
            <person name="Gnerre S."/>
            <person name="Grabherr M."/>
            <person name="Kleber M."/>
            <person name="Mauceli E."/>
            <person name="MacCallum I."/>
        </authorList>
    </citation>
    <scope>NUCLEOTIDE SEQUENCE [LARGE SCALE GENOMIC DNA]</scope>
    <source>
        <strain evidence="7">Tucson 14024-0371.13</strain>
    </source>
</reference>
<evidence type="ECO:0000259" key="5">
    <source>
        <dbReference type="PROSITE" id="PS51915"/>
    </source>
</evidence>
<dbReference type="InParanoid" id="B3MZQ0"/>
<feature type="region of interest" description="Disordered" evidence="3">
    <location>
        <begin position="98"/>
        <end position="125"/>
    </location>
</feature>
<evidence type="ECO:0000256" key="1">
    <source>
        <dbReference type="PROSITE-ProRule" id="PRU00042"/>
    </source>
</evidence>
<feature type="binding site" evidence="2">
    <location>
        <position position="64"/>
    </location>
    <ligand>
        <name>Zn(2+)</name>
        <dbReference type="ChEBI" id="CHEBI:29105"/>
    </ligand>
</feature>
<keyword evidence="2" id="KW-0862">Zinc</keyword>
<feature type="domain" description="C2H2-type" evidence="4">
    <location>
        <begin position="159"/>
        <end position="186"/>
    </location>
</feature>
<dbReference type="PROSITE" id="PS00028">
    <property type="entry name" value="ZINC_FINGER_C2H2_1"/>
    <property type="match status" value="1"/>
</dbReference>
<feature type="binding site" evidence="2">
    <location>
        <position position="61"/>
    </location>
    <ligand>
        <name>Zn(2+)</name>
        <dbReference type="ChEBI" id="CHEBI:29105"/>
    </ligand>
</feature>
<feature type="binding site" evidence="2">
    <location>
        <position position="11"/>
    </location>
    <ligand>
        <name>Zn(2+)</name>
        <dbReference type="ChEBI" id="CHEBI:29105"/>
    </ligand>
</feature>
<dbReference type="CTD" id="53580"/>
<keyword evidence="2" id="KW-0479">Metal-binding</keyword>
<dbReference type="OrthoDB" id="7838207at2759"/>
<dbReference type="InterPro" id="IPR013087">
    <property type="entry name" value="Znf_C2H2_type"/>
</dbReference>
<accession>B3MZQ0</accession>
<dbReference type="SUPFAM" id="SSF57716">
    <property type="entry name" value="Glucocorticoid receptor-like (DNA-binding domain)"/>
    <property type="match status" value="1"/>
</dbReference>
<dbReference type="OMA" id="ICRVCIK"/>
<dbReference type="GO" id="GO:0005634">
    <property type="term" value="C:nucleus"/>
    <property type="evidence" value="ECO:0007669"/>
    <property type="project" value="InterPro"/>
</dbReference>
<dbReference type="GeneID" id="6501848"/>